<feature type="region of interest" description="Disordered" evidence="1">
    <location>
        <begin position="20"/>
        <end position="57"/>
    </location>
</feature>
<proteinExistence type="predicted"/>
<evidence type="ECO:0000256" key="1">
    <source>
        <dbReference type="SAM" id="MobiDB-lite"/>
    </source>
</evidence>
<dbReference type="Pfam" id="PF20516">
    <property type="entry name" value="PDDEXK_12"/>
    <property type="match status" value="1"/>
</dbReference>
<dbReference type="Proteomes" id="UP000326565">
    <property type="component" value="Unassembled WGS sequence"/>
</dbReference>
<evidence type="ECO:0000313" key="4">
    <source>
        <dbReference type="Proteomes" id="UP000326565"/>
    </source>
</evidence>
<organism evidence="3 4">
    <name type="scientific">Aspergillus leporis</name>
    <dbReference type="NCBI Taxonomy" id="41062"/>
    <lineage>
        <taxon>Eukaryota</taxon>
        <taxon>Fungi</taxon>
        <taxon>Dikarya</taxon>
        <taxon>Ascomycota</taxon>
        <taxon>Pezizomycotina</taxon>
        <taxon>Eurotiomycetes</taxon>
        <taxon>Eurotiomycetidae</taxon>
        <taxon>Eurotiales</taxon>
        <taxon>Aspergillaceae</taxon>
        <taxon>Aspergillus</taxon>
        <taxon>Aspergillus subgen. Circumdati</taxon>
    </lineage>
</organism>
<keyword evidence="4" id="KW-1185">Reference proteome</keyword>
<feature type="domain" description="PD-(D/E)XK nuclease-like" evidence="2">
    <location>
        <begin position="80"/>
        <end position="259"/>
    </location>
</feature>
<dbReference type="AlphaFoldDB" id="A0A5N5WI74"/>
<dbReference type="InterPro" id="IPR046797">
    <property type="entry name" value="PDDEXK_12"/>
</dbReference>
<reference evidence="3 4" key="1">
    <citation type="submission" date="2019-04" db="EMBL/GenBank/DDBJ databases">
        <title>Friends and foes A comparative genomics study of 23 Aspergillus species from section Flavi.</title>
        <authorList>
            <consortium name="DOE Joint Genome Institute"/>
            <person name="Kjaerbolling I."/>
            <person name="Vesth T."/>
            <person name="Frisvad J.C."/>
            <person name="Nybo J.L."/>
            <person name="Theobald S."/>
            <person name="Kildgaard S."/>
            <person name="Isbrandt T."/>
            <person name="Kuo A."/>
            <person name="Sato A."/>
            <person name="Lyhne E.K."/>
            <person name="Kogle M.E."/>
            <person name="Wiebenga A."/>
            <person name="Kun R.S."/>
            <person name="Lubbers R.J."/>
            <person name="Makela M.R."/>
            <person name="Barry K."/>
            <person name="Chovatia M."/>
            <person name="Clum A."/>
            <person name="Daum C."/>
            <person name="Haridas S."/>
            <person name="He G."/>
            <person name="LaButti K."/>
            <person name="Lipzen A."/>
            <person name="Mondo S."/>
            <person name="Riley R."/>
            <person name="Salamov A."/>
            <person name="Simmons B.A."/>
            <person name="Magnuson J.K."/>
            <person name="Henrissat B."/>
            <person name="Mortensen U.H."/>
            <person name="Larsen T.O."/>
            <person name="Devries R.P."/>
            <person name="Grigoriev I.V."/>
            <person name="Machida M."/>
            <person name="Baker S.E."/>
            <person name="Andersen M.R."/>
        </authorList>
    </citation>
    <scope>NUCLEOTIDE SEQUENCE [LARGE SCALE GENOMIC DNA]</scope>
    <source>
        <strain evidence="3 4">CBS 151.66</strain>
    </source>
</reference>
<accession>A0A5N5WI74</accession>
<feature type="compositionally biased region" description="Basic and acidic residues" evidence="1">
    <location>
        <begin position="20"/>
        <end position="33"/>
    </location>
</feature>
<name>A0A5N5WI74_9EURO</name>
<evidence type="ECO:0000313" key="3">
    <source>
        <dbReference type="EMBL" id="KAB8068203.1"/>
    </source>
</evidence>
<protein>
    <recommendedName>
        <fullName evidence="2">PD-(D/E)XK nuclease-like domain-containing protein</fullName>
    </recommendedName>
</protein>
<dbReference type="EMBL" id="ML732409">
    <property type="protein sequence ID" value="KAB8068203.1"/>
    <property type="molecule type" value="Genomic_DNA"/>
</dbReference>
<dbReference type="OrthoDB" id="4161186at2759"/>
<evidence type="ECO:0000259" key="2">
    <source>
        <dbReference type="Pfam" id="PF20516"/>
    </source>
</evidence>
<gene>
    <name evidence="3" type="ORF">BDV29DRAFT_195839</name>
</gene>
<sequence length="274" mass="30482">MGATTLATALAPASLRRRERLDHVELSDPRESLEGTELPTSPSTHPSKLAIKQKRDSESPLIRDDLTLSASASVASQSRQRSLSPSRHKIMLANATPRLRYLHKTDDSNDDAAKGLRDFLVESIAGIGDSPLESWGVQSESIVTEYQPQYTVWDRCSLKIDYVVGFPKEQWENLYDKVATRFPSGYVNHVDHPHRETQILGMGCVVKPCDGNRIEAEIQLGVWMTGYLSGAFEHRTGQGLPPRLVGCISVGDYWDYYIIYGVQDEAGDEPSVVH</sequence>